<sequence length="516" mass="58332">MCCLAVVRMQRFKRKTQSRKQRADWKHNISRMEEQGEEEWMVQESPSQGSTMRLILNKGWCLGKKIAITGVAISSAPFVLPPLVVFSTLGVAFAVPFGFVFASYACTEKIMSKFFPIPVSPPILEWNEEEEFLMEYVKQGLETSIEIGDKNSKQDEAENVTEEENGGQQGDLRRDKEKPIKKNLEEKPLRNTSMVIEENRDGENVKNASEAKEKPVKEIEGATVGDSRVHEEEKLITEAKRVVEVGRNGDIVDIAIEEEEKTLQHSQNLDKIGTEGKQKRVIMSMFKKKTAEKRDEKHAKKLVEESKGKRAQDRGQENVYKSKEHEVKPIQEREKMAEERRVEEDTHKIAAVDKPTEVENLKEIADQSGLYMFDDKDAFHGKMLPGSVTANVSSMHTYGIEEDSSIKKDIESESCVVNPVSSSDTAEFNSAKGAYRKETMIPSGKVLLGEEKIWEQIDAMRTIVGYKATRHATCMEELEALYLFAGVEPPASFRDSSDLVEVNGKLRFLMSIVGIK</sequence>
<evidence type="ECO:0000256" key="2">
    <source>
        <dbReference type="SAM" id="Phobius"/>
    </source>
</evidence>
<feature type="compositionally biased region" description="Basic and acidic residues" evidence="1">
    <location>
        <begin position="171"/>
        <end position="187"/>
    </location>
</feature>
<dbReference type="Proteomes" id="UP001141806">
    <property type="component" value="Unassembled WGS sequence"/>
</dbReference>
<keyword evidence="2" id="KW-0472">Membrane</keyword>
<name>A0A9Q0KC75_9MAGN</name>
<dbReference type="PANTHER" id="PTHR37198:SF1">
    <property type="entry name" value="NUCLEOLIN"/>
    <property type="match status" value="1"/>
</dbReference>
<comment type="caution">
    <text evidence="3">The sequence shown here is derived from an EMBL/GenBank/DDBJ whole genome shotgun (WGS) entry which is preliminary data.</text>
</comment>
<dbReference type="OrthoDB" id="1933309at2759"/>
<keyword evidence="2" id="KW-1133">Transmembrane helix</keyword>
<gene>
    <name evidence="3" type="ORF">NE237_014493</name>
</gene>
<feature type="transmembrane region" description="Helical" evidence="2">
    <location>
        <begin position="86"/>
        <end position="106"/>
    </location>
</feature>
<feature type="region of interest" description="Disordered" evidence="1">
    <location>
        <begin position="289"/>
        <end position="319"/>
    </location>
</feature>
<evidence type="ECO:0000256" key="1">
    <source>
        <dbReference type="SAM" id="MobiDB-lite"/>
    </source>
</evidence>
<accession>A0A9Q0KC75</accession>
<evidence type="ECO:0000313" key="3">
    <source>
        <dbReference type="EMBL" id="KAJ4967792.1"/>
    </source>
</evidence>
<organism evidence="3 4">
    <name type="scientific">Protea cynaroides</name>
    <dbReference type="NCBI Taxonomy" id="273540"/>
    <lineage>
        <taxon>Eukaryota</taxon>
        <taxon>Viridiplantae</taxon>
        <taxon>Streptophyta</taxon>
        <taxon>Embryophyta</taxon>
        <taxon>Tracheophyta</taxon>
        <taxon>Spermatophyta</taxon>
        <taxon>Magnoliopsida</taxon>
        <taxon>Proteales</taxon>
        <taxon>Proteaceae</taxon>
        <taxon>Protea</taxon>
    </lineage>
</organism>
<evidence type="ECO:0000313" key="4">
    <source>
        <dbReference type="Proteomes" id="UP001141806"/>
    </source>
</evidence>
<dbReference type="EMBL" id="JAMYWD010000006">
    <property type="protein sequence ID" value="KAJ4967792.1"/>
    <property type="molecule type" value="Genomic_DNA"/>
</dbReference>
<keyword evidence="2" id="KW-0812">Transmembrane</keyword>
<proteinExistence type="predicted"/>
<dbReference type="PANTHER" id="PTHR37198">
    <property type="entry name" value="NUCLEOLIN"/>
    <property type="match status" value="1"/>
</dbReference>
<dbReference type="AlphaFoldDB" id="A0A9Q0KC75"/>
<feature type="compositionally biased region" description="Basic and acidic residues" evidence="1">
    <location>
        <begin position="292"/>
        <end position="319"/>
    </location>
</feature>
<keyword evidence="4" id="KW-1185">Reference proteome</keyword>
<feature type="region of interest" description="Disordered" evidence="1">
    <location>
        <begin position="148"/>
        <end position="187"/>
    </location>
</feature>
<protein>
    <submittedName>
        <fullName evidence="3">Uncharacterized protein</fullName>
    </submittedName>
</protein>
<reference evidence="3" key="1">
    <citation type="journal article" date="2023" name="Plant J.">
        <title>The genome of the king protea, Protea cynaroides.</title>
        <authorList>
            <person name="Chang J."/>
            <person name="Duong T.A."/>
            <person name="Schoeman C."/>
            <person name="Ma X."/>
            <person name="Roodt D."/>
            <person name="Barker N."/>
            <person name="Li Z."/>
            <person name="Van de Peer Y."/>
            <person name="Mizrachi E."/>
        </authorList>
    </citation>
    <scope>NUCLEOTIDE SEQUENCE</scope>
    <source>
        <tissue evidence="3">Young leaves</tissue>
    </source>
</reference>